<feature type="repeat" description="HEAT" evidence="3">
    <location>
        <begin position="288"/>
        <end position="325"/>
    </location>
</feature>
<feature type="repeat" description="HEAT" evidence="3">
    <location>
        <begin position="15"/>
        <end position="53"/>
    </location>
</feature>
<feature type="domain" description="Phosphatase PP2A regulatory subunit A/Splicing factor 3B subunit 1-like HEAT repeat" evidence="5">
    <location>
        <begin position="283"/>
        <end position="336"/>
    </location>
</feature>
<evidence type="ECO:0000313" key="7">
    <source>
        <dbReference type="EMBL" id="KAI6660968.1"/>
    </source>
</evidence>
<dbReference type="GO" id="GO:0000159">
    <property type="term" value="C:protein phosphatase type 2A complex"/>
    <property type="evidence" value="ECO:0007669"/>
    <property type="project" value="TreeGrafter"/>
</dbReference>
<name>A0AAV7KJJ0_9METZ</name>
<feature type="repeat" description="HEAT" evidence="3">
    <location>
        <begin position="249"/>
        <end position="287"/>
    </location>
</feature>
<dbReference type="GO" id="GO:0019888">
    <property type="term" value="F:protein phosphatase regulator activity"/>
    <property type="evidence" value="ECO:0007669"/>
    <property type="project" value="TreeGrafter"/>
</dbReference>
<evidence type="ECO:0000256" key="1">
    <source>
        <dbReference type="ARBA" id="ARBA00022737"/>
    </source>
</evidence>
<dbReference type="SUPFAM" id="SSF48371">
    <property type="entry name" value="ARM repeat"/>
    <property type="match status" value="1"/>
</dbReference>
<feature type="transmembrane region" description="Helical" evidence="4">
    <location>
        <begin position="330"/>
        <end position="348"/>
    </location>
</feature>
<evidence type="ECO:0000259" key="6">
    <source>
        <dbReference type="Pfam" id="PF22956"/>
    </source>
</evidence>
<dbReference type="InterPro" id="IPR051023">
    <property type="entry name" value="PP2A_Regulatory_Subunit_A"/>
</dbReference>
<protein>
    <submittedName>
        <fullName evidence="7">Serine/threonine-protein phosphatase 2A 65 kDa regulatory subunit A beta isoform</fullName>
    </submittedName>
</protein>
<keyword evidence="4" id="KW-1133">Transmembrane helix</keyword>
<dbReference type="EMBL" id="JAKMXF010000022">
    <property type="protein sequence ID" value="KAI6660968.1"/>
    <property type="molecule type" value="Genomic_DNA"/>
</dbReference>
<sequence>MASTQDGVDEDSLYPIAVLIDELRNEDVQLRLNSIRKLSTIALALGCERTRKELIPFLTDTIDDEDEVLHALAEQLGDKGFIHLVGGQEYAHCLLAPLENLAMVEETFVRDKAVESLRNLVSSHATKDLQDHYIPLIKRLTTAEWFTSRTSACGLYSVVYQKVSQQTQEELRMHLKNLCQDDTPMVRRAAAGKIGEIAKVMDKEHVKGDLIPLFSALAEDDQDSVRLLVISACVSIAYILDKSEAEQLLMPVLTSKCKDKSWRVRYMVTDKFEELQTSIGPVLTKKDLVPAFSNLLKDAEAEVRAAAASKIKVFCENLPEEGRAEIILQQFYPCIQVIYLFITKYIFISKNKNKI</sequence>
<evidence type="ECO:0000256" key="4">
    <source>
        <dbReference type="SAM" id="Phobius"/>
    </source>
</evidence>
<dbReference type="AlphaFoldDB" id="A0AAV7KJJ0"/>
<evidence type="ECO:0000259" key="5">
    <source>
        <dbReference type="Pfam" id="PF22646"/>
    </source>
</evidence>
<dbReference type="InterPro" id="IPR021133">
    <property type="entry name" value="HEAT_type_2"/>
</dbReference>
<evidence type="ECO:0000256" key="3">
    <source>
        <dbReference type="PROSITE-ProRule" id="PRU00103"/>
    </source>
</evidence>
<dbReference type="InterPro" id="IPR055231">
    <property type="entry name" value="2AA_helical"/>
</dbReference>
<gene>
    <name evidence="7" type="ORF">LOD99_13691</name>
</gene>
<keyword evidence="4" id="KW-0472">Membrane</keyword>
<proteinExistence type="inferred from homology"/>
<dbReference type="Pfam" id="PF22646">
    <property type="entry name" value="PPP2R1A-like_HEAT"/>
    <property type="match status" value="1"/>
</dbReference>
<keyword evidence="4" id="KW-0812">Transmembrane</keyword>
<dbReference type="PANTHER" id="PTHR10648:SF4">
    <property type="entry name" value="PROTEIN PHOSPHATASE 2 (FORMERLY 2A), REGULATORY SUBUNIT A, BETA ISOFORM-RELATED"/>
    <property type="match status" value="1"/>
</dbReference>
<dbReference type="Proteomes" id="UP001165289">
    <property type="component" value="Unassembled WGS sequence"/>
</dbReference>
<feature type="repeat" description="HEAT" evidence="3">
    <location>
        <begin position="210"/>
        <end position="248"/>
    </location>
</feature>
<evidence type="ECO:0000256" key="2">
    <source>
        <dbReference type="ARBA" id="ARBA00038332"/>
    </source>
</evidence>
<accession>A0AAV7KJJ0</accession>
<feature type="repeat" description="HEAT" evidence="3">
    <location>
        <begin position="171"/>
        <end position="209"/>
    </location>
</feature>
<dbReference type="PANTHER" id="PTHR10648">
    <property type="entry name" value="SERINE/THREONINE-PROTEIN PHOSPHATASE PP2A 65 KDA REGULATORY SUBUNIT"/>
    <property type="match status" value="1"/>
</dbReference>
<dbReference type="PROSITE" id="PS50077">
    <property type="entry name" value="HEAT_REPEAT"/>
    <property type="match status" value="5"/>
</dbReference>
<feature type="domain" description="Phosphatase 2A Regulatory Subunit A helical" evidence="6">
    <location>
        <begin position="97"/>
        <end position="275"/>
    </location>
</feature>
<dbReference type="GO" id="GO:0005829">
    <property type="term" value="C:cytosol"/>
    <property type="evidence" value="ECO:0007669"/>
    <property type="project" value="TreeGrafter"/>
</dbReference>
<dbReference type="GO" id="GO:0005634">
    <property type="term" value="C:nucleus"/>
    <property type="evidence" value="ECO:0007669"/>
    <property type="project" value="TreeGrafter"/>
</dbReference>
<dbReference type="Pfam" id="PF22956">
    <property type="entry name" value="VPS15-like_hel"/>
    <property type="match status" value="1"/>
</dbReference>
<organism evidence="7 8">
    <name type="scientific">Oopsacas minuta</name>
    <dbReference type="NCBI Taxonomy" id="111878"/>
    <lineage>
        <taxon>Eukaryota</taxon>
        <taxon>Metazoa</taxon>
        <taxon>Porifera</taxon>
        <taxon>Hexactinellida</taxon>
        <taxon>Hexasterophora</taxon>
        <taxon>Lyssacinosida</taxon>
        <taxon>Leucopsacidae</taxon>
        <taxon>Oopsacas</taxon>
    </lineage>
</organism>
<comment type="similarity">
    <text evidence="2">Belongs to the phosphatase 2A regulatory subunit A family.</text>
</comment>
<dbReference type="InterPro" id="IPR054573">
    <property type="entry name" value="PP2A/SF3B1-like_HEAT"/>
</dbReference>
<keyword evidence="1" id="KW-0677">Repeat</keyword>
<dbReference type="InterPro" id="IPR016024">
    <property type="entry name" value="ARM-type_fold"/>
</dbReference>
<reference evidence="7 8" key="1">
    <citation type="journal article" date="2023" name="BMC Biol.">
        <title>The compact genome of the sponge Oopsacas minuta (Hexactinellida) is lacking key metazoan core genes.</title>
        <authorList>
            <person name="Santini S."/>
            <person name="Schenkelaars Q."/>
            <person name="Jourda C."/>
            <person name="Duchesne M."/>
            <person name="Belahbib H."/>
            <person name="Rocher C."/>
            <person name="Selva M."/>
            <person name="Riesgo A."/>
            <person name="Vervoort M."/>
            <person name="Leys S.P."/>
            <person name="Kodjabachian L."/>
            <person name="Le Bivic A."/>
            <person name="Borchiellini C."/>
            <person name="Claverie J.M."/>
            <person name="Renard E."/>
        </authorList>
    </citation>
    <scope>NUCLEOTIDE SEQUENCE [LARGE SCALE GENOMIC DNA]</scope>
    <source>
        <strain evidence="7">SPO-2</strain>
    </source>
</reference>
<dbReference type="InterPro" id="IPR011989">
    <property type="entry name" value="ARM-like"/>
</dbReference>
<dbReference type="Gene3D" id="1.25.10.10">
    <property type="entry name" value="Leucine-rich Repeat Variant"/>
    <property type="match status" value="1"/>
</dbReference>
<evidence type="ECO:0000313" key="8">
    <source>
        <dbReference type="Proteomes" id="UP001165289"/>
    </source>
</evidence>
<keyword evidence="8" id="KW-1185">Reference proteome</keyword>
<comment type="caution">
    <text evidence="7">The sequence shown here is derived from an EMBL/GenBank/DDBJ whole genome shotgun (WGS) entry which is preliminary data.</text>
</comment>